<keyword evidence="3" id="KW-1185">Reference proteome</keyword>
<organism evidence="2 3">
    <name type="scientific">Acrasis kona</name>
    <dbReference type="NCBI Taxonomy" id="1008807"/>
    <lineage>
        <taxon>Eukaryota</taxon>
        <taxon>Discoba</taxon>
        <taxon>Heterolobosea</taxon>
        <taxon>Tetramitia</taxon>
        <taxon>Eutetramitia</taxon>
        <taxon>Acrasidae</taxon>
        <taxon>Acrasis</taxon>
    </lineage>
</organism>
<feature type="region of interest" description="Disordered" evidence="1">
    <location>
        <begin position="1"/>
        <end position="66"/>
    </location>
</feature>
<dbReference type="EMBL" id="JAOPGA020001590">
    <property type="protein sequence ID" value="KAL0489699.1"/>
    <property type="molecule type" value="Genomic_DNA"/>
</dbReference>
<accession>A0AAW2ZJY3</accession>
<evidence type="ECO:0000313" key="3">
    <source>
        <dbReference type="Proteomes" id="UP001431209"/>
    </source>
</evidence>
<gene>
    <name evidence="2" type="ORF">AKO1_011417</name>
</gene>
<name>A0AAW2ZJY3_9EUKA</name>
<proteinExistence type="predicted"/>
<dbReference type="AlphaFoldDB" id="A0AAW2ZJY3"/>
<reference evidence="2 3" key="1">
    <citation type="submission" date="2024-03" db="EMBL/GenBank/DDBJ databases">
        <title>The Acrasis kona genome and developmental transcriptomes reveal deep origins of eukaryotic multicellular pathways.</title>
        <authorList>
            <person name="Sheikh S."/>
            <person name="Fu C.-J."/>
            <person name="Brown M.W."/>
            <person name="Baldauf S.L."/>
        </authorList>
    </citation>
    <scope>NUCLEOTIDE SEQUENCE [LARGE SCALE GENOMIC DNA]</scope>
    <source>
        <strain evidence="2 3">ATCC MYA-3509</strain>
    </source>
</reference>
<dbReference type="Proteomes" id="UP001431209">
    <property type="component" value="Unassembled WGS sequence"/>
</dbReference>
<comment type="caution">
    <text evidence="2">The sequence shown here is derived from an EMBL/GenBank/DDBJ whole genome shotgun (WGS) entry which is preliminary data.</text>
</comment>
<evidence type="ECO:0000313" key="2">
    <source>
        <dbReference type="EMBL" id="KAL0489699.1"/>
    </source>
</evidence>
<sequence>MPKASETSSKKNLLKKLAALPDNTSKDSSIKSSIKKEATKKSKSDSQLIPDTSIEDNDQSLQKSDVRQQNQLLEYQLRQFEERASVDRTKINNKIKKKQKKEKKENLMEVVKQDREKRLAVYKENVTILKRKRHGALVSKQKELIKLLTNK</sequence>
<protein>
    <submittedName>
        <fullName evidence="2">Glycylpeptide N-tetradecanoyltransferase</fullName>
    </submittedName>
</protein>
<feature type="compositionally biased region" description="Basic and acidic residues" evidence="1">
    <location>
        <begin position="24"/>
        <end position="44"/>
    </location>
</feature>
<evidence type="ECO:0000256" key="1">
    <source>
        <dbReference type="SAM" id="MobiDB-lite"/>
    </source>
</evidence>